<dbReference type="EMBL" id="JBHSDR010000008">
    <property type="protein sequence ID" value="MFC4296316.1"/>
    <property type="molecule type" value="Genomic_DNA"/>
</dbReference>
<accession>A0ABV8RSD9</accession>
<proteinExistence type="predicted"/>
<dbReference type="Proteomes" id="UP001595828">
    <property type="component" value="Unassembled WGS sequence"/>
</dbReference>
<protein>
    <recommendedName>
        <fullName evidence="3">Alginate lyase domain-containing protein</fullName>
    </recommendedName>
</protein>
<sequence length="731" mass="81618">MNVASLNSISIENADFAVEALGPKRARPLLKIAHGSLSIEIAVCGDGLWTSFRRSDDGGLALRTPLLSCEVQVRSVDARDGEAARIECQSSLGKHEIVLVCDPGPEEMFRLTVSFAPDRPLHVPYMPRDVVPFDHQGRPDRTSGNVEAKQRRLNTGLLYFSCDKPALGKVLYVQNLTALNGYFLATETIPENAVGGVWPELGFLPPTHPEDPAKALPAGDRIVSYDTILSIRAHRKDGESESAWQFLDMLGSIYRWLDKPEAPFRDWVGRAQRTLADLSKSPKARLRHYGNLYFHPYTDAEYPDIMVQLSLLSAIHDWGMWSGRKHRLEAQVVRGLARFYDRGLGALRRYLPSVGDDKDADAVDSWYLYHPLLNLANLALGGDEKARELFLKSVDYGIRSAQHFKYKWPIQYKIDTFEVITAVAADDRGQTDVGGVYAWVMLQGYELTGEQRFIDEAKAAIAAARGMRFHLNYQANLTAWGAAACIRLWRITNDMTYLTQSYVYLASFFHNCQIWESDIGNASLYSNFLGATCLQDAPYMAIYECFDSFAAFERYLDLGGPDLIPSAKLLVGDYCRFALSRAWNYYPDTLPPEALATECRNGHIDRALSFPVEDLYPDGQPAGQVGQEIYGSGAAMVFATRAFHAFPDMPFLIHCDHFIRAPQRITDTIISFSLDGAPGANAHIRIVRNKGRLPKVMLHLAEGEEVKPASTSPKLIEFEVPALSAVSLSWE</sequence>
<comment type="caution">
    <text evidence="1">The sequence shown here is derived from an EMBL/GenBank/DDBJ whole genome shotgun (WGS) entry which is preliminary data.</text>
</comment>
<reference evidence="2" key="1">
    <citation type="journal article" date="2019" name="Int. J. Syst. Evol. Microbiol.">
        <title>The Global Catalogue of Microorganisms (GCM) 10K type strain sequencing project: providing services to taxonomists for standard genome sequencing and annotation.</title>
        <authorList>
            <consortium name="The Broad Institute Genomics Platform"/>
            <consortium name="The Broad Institute Genome Sequencing Center for Infectious Disease"/>
            <person name="Wu L."/>
            <person name="Ma J."/>
        </authorList>
    </citation>
    <scope>NUCLEOTIDE SEQUENCE [LARGE SCALE GENOMIC DNA]</scope>
    <source>
        <strain evidence="2">CGMCC 1.12989</strain>
    </source>
</reference>
<keyword evidence="2" id="KW-1185">Reference proteome</keyword>
<dbReference type="RefSeq" id="WP_379539874.1">
    <property type="nucleotide sequence ID" value="NZ_JBHSDR010000008.1"/>
</dbReference>
<evidence type="ECO:0000313" key="1">
    <source>
        <dbReference type="EMBL" id="MFC4296316.1"/>
    </source>
</evidence>
<evidence type="ECO:0000313" key="2">
    <source>
        <dbReference type="Proteomes" id="UP001595828"/>
    </source>
</evidence>
<name>A0ABV8RSD9_9SPHN</name>
<evidence type="ECO:0008006" key="3">
    <source>
        <dbReference type="Google" id="ProtNLM"/>
    </source>
</evidence>
<organism evidence="1 2">
    <name type="scientific">Novosphingobium tardum</name>
    <dbReference type="NCBI Taxonomy" id="1538021"/>
    <lineage>
        <taxon>Bacteria</taxon>
        <taxon>Pseudomonadati</taxon>
        <taxon>Pseudomonadota</taxon>
        <taxon>Alphaproteobacteria</taxon>
        <taxon>Sphingomonadales</taxon>
        <taxon>Sphingomonadaceae</taxon>
        <taxon>Novosphingobium</taxon>
    </lineage>
</organism>
<gene>
    <name evidence="1" type="ORF">ACFO0A_14760</name>
</gene>